<gene>
    <name evidence="2" type="ORF">CLUMA_CG003277</name>
</gene>
<keyword evidence="3" id="KW-1185">Reference proteome</keyword>
<dbReference type="InterPro" id="IPR001356">
    <property type="entry name" value="HD"/>
</dbReference>
<dbReference type="AlphaFoldDB" id="A0A1J1HN89"/>
<dbReference type="CDD" id="cd00086">
    <property type="entry name" value="homeodomain"/>
    <property type="match status" value="1"/>
</dbReference>
<feature type="compositionally biased region" description="Low complexity" evidence="1">
    <location>
        <begin position="26"/>
        <end position="79"/>
    </location>
</feature>
<sequence>MWDVNYKVWFKNRRAKCRQQSQQQMSNSSSSNLNSSKSSGSSSSNTRNSNSSNSTSSSSNSKTTSSTTNTTSGSSGTKSSHIKHTPTLASTANANSGNNNNNNNNSSSNNHNSNNNSSSVVNNGMSALSISNQHNNSSPILPITPSTSVSPPINVICKKELPYHHHNGTSGGLGNQSLGNGTMDIKPGSGGSSGYDSLKDSDLGITSVHHSSYLNINSRLGQTGGNLTPLGSNSSIMTTPSPPITPQASAHNPLSYVPNHESYNFWHNQYNQYNPNNYNTPSYYSQMDYFNNQTQSGYNMSHSGYSTSNFGLASSAASMGGPMGAQTFSPDYMTQQDKYVNMV</sequence>
<feature type="region of interest" description="Disordered" evidence="1">
    <location>
        <begin position="14"/>
        <end position="123"/>
    </location>
</feature>
<protein>
    <submittedName>
        <fullName evidence="2">CLUMA_CG003277, isoform A</fullName>
    </submittedName>
</protein>
<organism evidence="2 3">
    <name type="scientific">Clunio marinus</name>
    <dbReference type="NCBI Taxonomy" id="568069"/>
    <lineage>
        <taxon>Eukaryota</taxon>
        <taxon>Metazoa</taxon>
        <taxon>Ecdysozoa</taxon>
        <taxon>Arthropoda</taxon>
        <taxon>Hexapoda</taxon>
        <taxon>Insecta</taxon>
        <taxon>Pterygota</taxon>
        <taxon>Neoptera</taxon>
        <taxon>Endopterygota</taxon>
        <taxon>Diptera</taxon>
        <taxon>Nematocera</taxon>
        <taxon>Chironomoidea</taxon>
        <taxon>Chironomidae</taxon>
        <taxon>Clunio</taxon>
    </lineage>
</organism>
<evidence type="ECO:0000313" key="2">
    <source>
        <dbReference type="EMBL" id="CRK89519.1"/>
    </source>
</evidence>
<proteinExistence type="predicted"/>
<accession>A0A1J1HN89</accession>
<dbReference type="EMBL" id="CVRI01000013">
    <property type="protein sequence ID" value="CRK89519.1"/>
    <property type="molecule type" value="Genomic_DNA"/>
</dbReference>
<feature type="compositionally biased region" description="Low complexity" evidence="1">
    <location>
        <begin position="92"/>
        <end position="123"/>
    </location>
</feature>
<dbReference type="OrthoDB" id="6159439at2759"/>
<feature type="region of interest" description="Disordered" evidence="1">
    <location>
        <begin position="167"/>
        <end position="194"/>
    </location>
</feature>
<reference evidence="2 3" key="1">
    <citation type="submission" date="2015-04" db="EMBL/GenBank/DDBJ databases">
        <authorList>
            <person name="Syromyatnikov M.Y."/>
            <person name="Popov V.N."/>
        </authorList>
    </citation>
    <scope>NUCLEOTIDE SEQUENCE [LARGE SCALE GENOMIC DNA]</scope>
</reference>
<dbReference type="STRING" id="568069.A0A1J1HN89"/>
<evidence type="ECO:0000313" key="3">
    <source>
        <dbReference type="Proteomes" id="UP000183832"/>
    </source>
</evidence>
<name>A0A1J1HN89_9DIPT</name>
<dbReference type="GO" id="GO:0003677">
    <property type="term" value="F:DNA binding"/>
    <property type="evidence" value="ECO:0007669"/>
    <property type="project" value="InterPro"/>
</dbReference>
<evidence type="ECO:0000256" key="1">
    <source>
        <dbReference type="SAM" id="MobiDB-lite"/>
    </source>
</evidence>
<dbReference type="Proteomes" id="UP000183832">
    <property type="component" value="Unassembled WGS sequence"/>
</dbReference>